<dbReference type="SUPFAM" id="SSF53098">
    <property type="entry name" value="Ribonuclease H-like"/>
    <property type="match status" value="1"/>
</dbReference>
<dbReference type="InterPro" id="IPR012337">
    <property type="entry name" value="RNaseH-like_sf"/>
</dbReference>
<dbReference type="Gene3D" id="1.10.10.10">
    <property type="entry name" value="Winged helix-like DNA-binding domain superfamily/Winged helix DNA-binding domain"/>
    <property type="match status" value="1"/>
</dbReference>
<dbReference type="EMBL" id="AP027151">
    <property type="protein sequence ID" value="BDV42406.1"/>
    <property type="molecule type" value="Genomic_DNA"/>
</dbReference>
<evidence type="ECO:0000259" key="2">
    <source>
        <dbReference type="PROSITE" id="PS50994"/>
    </source>
</evidence>
<dbReference type="SUPFAM" id="SSF46955">
    <property type="entry name" value="Putative DNA-binding domain"/>
    <property type="match status" value="1"/>
</dbReference>
<dbReference type="Proteomes" id="UP001317705">
    <property type="component" value="Chromosome"/>
</dbReference>
<dbReference type="InterPro" id="IPR009061">
    <property type="entry name" value="DNA-bd_dom_put_sf"/>
</dbReference>
<dbReference type="PROSITE" id="PS51702">
    <property type="entry name" value="HTH_MU"/>
    <property type="match status" value="1"/>
</dbReference>
<dbReference type="PROSITE" id="PS50994">
    <property type="entry name" value="INTEGRASE"/>
    <property type="match status" value="1"/>
</dbReference>
<organism evidence="4 5">
    <name type="scientific">Geotalea uraniireducens</name>
    <dbReference type="NCBI Taxonomy" id="351604"/>
    <lineage>
        <taxon>Bacteria</taxon>
        <taxon>Pseudomonadati</taxon>
        <taxon>Thermodesulfobacteriota</taxon>
        <taxon>Desulfuromonadia</taxon>
        <taxon>Geobacterales</taxon>
        <taxon>Geobacteraceae</taxon>
        <taxon>Geotalea</taxon>
    </lineage>
</organism>
<dbReference type="InterPro" id="IPR015378">
    <property type="entry name" value="Transposase-like_Mu_C"/>
</dbReference>
<sequence>MKSHYTAKELAGLPGMPQTERGVQRMADREIWPWRKRSGRGGGKEYALASLPAETRQALATTNTRVGYDSPTVQAADAYATQMQLSAEEKERQRQNARTQSLATFDRLPEWKKQGARAKLAIIQACDHYISRHGLAKFAGQNSFAHEYNLGRIDVAPWVRSEIRQIHPGTMRNWIREEFELGVMGLVDCYGNRKDQSKIETWNRTVLPDGTETAPMADTITALILKHPHITEKKCNEALRGLLPEAPEVHNKTVKRFMDKWKTKNAHQYALAVNPDDFKNRLQPAFGSRSEGVDGPNQRWEIDATPADLLLTDGQRYKIIGVTDVGTARLKYYVTQTEKAGDNAFVVRNCLLDWGVPKHGTIVTDEGSAYVGDHFTRVLSDLEIDHHICNPFSGDEKPHIERSFRTFSHDLIELTPGYCGHNVAERKRIEARKSFAQRLMNRNEVIEVSINSAELQDFVDRWIANYHNQVHSRLGTTPNQAVAAWPHPIHVITDERALDTLLAEAVRRGGRLPIVGKKGIRVNGGRYIHPDLGRHIGERVRAFQDPADLGRIIVHTMNREGVWEFCCIAEDPTRTGISMFEVAAATRHVHNEHKKEIARLTREAKKALKGVDVVDAVMTYREREAAAAQGNVAHFPRPTIEHTTPGLAAAAEARAALDGKAVETPGFDETAIEAARQRWAELNAQETNVIALPTAARPMFGTDLEKYRWLQDNPRLTTEDDATWSAWYQSTTEYRLMFGGDEEEVRK</sequence>
<dbReference type="InterPro" id="IPR036397">
    <property type="entry name" value="RNaseH_sf"/>
</dbReference>
<protein>
    <submittedName>
        <fullName evidence="4">Transposase</fullName>
    </submittedName>
</protein>
<dbReference type="SUPFAM" id="SSF50610">
    <property type="entry name" value="mu transposase, C-terminal domain"/>
    <property type="match status" value="1"/>
</dbReference>
<dbReference type="Pfam" id="PF02316">
    <property type="entry name" value="HTH_Tnp_Mu_1"/>
    <property type="match status" value="1"/>
</dbReference>
<dbReference type="Pfam" id="PF09299">
    <property type="entry name" value="Mu-transpos_C"/>
    <property type="match status" value="1"/>
</dbReference>
<evidence type="ECO:0000313" key="4">
    <source>
        <dbReference type="EMBL" id="BDV42406.1"/>
    </source>
</evidence>
<dbReference type="InterPro" id="IPR003314">
    <property type="entry name" value="Mu-type_HTH"/>
</dbReference>
<feature type="domain" description="HTH Mu-type" evidence="3">
    <location>
        <begin position="1"/>
        <end position="67"/>
    </location>
</feature>
<keyword evidence="5" id="KW-1185">Reference proteome</keyword>
<evidence type="ECO:0000259" key="3">
    <source>
        <dbReference type="PROSITE" id="PS51702"/>
    </source>
</evidence>
<dbReference type="Gene3D" id="3.30.420.10">
    <property type="entry name" value="Ribonuclease H-like superfamily/Ribonuclease H"/>
    <property type="match status" value="1"/>
</dbReference>
<proteinExistence type="predicted"/>
<dbReference type="RefSeq" id="WP_282002855.1">
    <property type="nucleotide sequence ID" value="NZ_AP027151.1"/>
</dbReference>
<feature type="domain" description="Integrase catalytic" evidence="2">
    <location>
        <begin position="292"/>
        <end position="486"/>
    </location>
</feature>
<accession>A0ABM8EJJ8</accession>
<dbReference type="InterPro" id="IPR001584">
    <property type="entry name" value="Integrase_cat-core"/>
</dbReference>
<gene>
    <name evidence="4" type="primary">tnpA</name>
    <name evidence="4" type="ORF">GURASL_13290</name>
</gene>
<feature type="region of interest" description="Disordered" evidence="1">
    <location>
        <begin position="1"/>
        <end position="25"/>
    </location>
</feature>
<dbReference type="InterPro" id="IPR036388">
    <property type="entry name" value="WH-like_DNA-bd_sf"/>
</dbReference>
<evidence type="ECO:0000256" key="1">
    <source>
        <dbReference type="SAM" id="MobiDB-lite"/>
    </source>
</evidence>
<evidence type="ECO:0000313" key="5">
    <source>
        <dbReference type="Proteomes" id="UP001317705"/>
    </source>
</evidence>
<dbReference type="InterPro" id="IPR009004">
    <property type="entry name" value="Transposase_Mu_C"/>
</dbReference>
<name>A0ABM8EJJ8_9BACT</name>
<dbReference type="Pfam" id="PF00665">
    <property type="entry name" value="rve"/>
    <property type="match status" value="1"/>
</dbReference>
<reference evidence="4 5" key="1">
    <citation type="submission" date="2022-12" db="EMBL/GenBank/DDBJ databases">
        <title>Polyphasic characterization of Geotalea uranireducens NIT-SL11 newly isolated from a complex of sewage sludge and microbially reduced graphene oxide.</title>
        <authorList>
            <person name="Xie L."/>
            <person name="Yoshida N."/>
            <person name="Meng L."/>
        </authorList>
    </citation>
    <scope>NUCLEOTIDE SEQUENCE [LARGE SCALE GENOMIC DNA]</scope>
    <source>
        <strain evidence="4 5">NIT-SL11</strain>
    </source>
</reference>